<proteinExistence type="predicted"/>
<name>N9FDN4_9GAMM</name>
<dbReference type="Pfam" id="PF06666">
    <property type="entry name" value="DUF1173"/>
    <property type="match status" value="1"/>
</dbReference>
<dbReference type="InterPro" id="IPR009553">
    <property type="entry name" value="DUF1173"/>
</dbReference>
<organism evidence="1 2">
    <name type="scientific">Acinetobacter beijerinckii CIP 110307</name>
    <dbReference type="NCBI Taxonomy" id="1217648"/>
    <lineage>
        <taxon>Bacteria</taxon>
        <taxon>Pseudomonadati</taxon>
        <taxon>Pseudomonadota</taxon>
        <taxon>Gammaproteobacteria</taxon>
        <taxon>Moraxellales</taxon>
        <taxon>Moraxellaceae</taxon>
        <taxon>Acinetobacter</taxon>
    </lineage>
</organism>
<evidence type="ECO:0000313" key="2">
    <source>
        <dbReference type="Proteomes" id="UP000017670"/>
    </source>
</evidence>
<dbReference type="Proteomes" id="UP000017670">
    <property type="component" value="Unassembled WGS sequence"/>
</dbReference>
<keyword evidence="2" id="KW-1185">Reference proteome</keyword>
<dbReference type="AlphaFoldDB" id="N9FDN4"/>
<comment type="caution">
    <text evidence="1">The sequence shown here is derived from an EMBL/GenBank/DDBJ whole genome shotgun (WGS) entry which is preliminary data.</text>
</comment>
<dbReference type="HOGENOM" id="CLU_055770_1_0_6"/>
<dbReference type="eggNOG" id="ENOG502ZA7W">
    <property type="taxonomic scope" value="Bacteria"/>
</dbReference>
<sequence>MLIRISGMEVESDAENIQEILRQAYNERQRPLCLCVNGGVPLYIAKVNNSYILKRMPNTGGSHNPGCVSYEPPHELSGLGEVLGQAIQENPEDGSVALKFDFALSKRGGKAPPPPTGKEHDSVATDGKKLTLRGLLHYLYEEGRLNYYQPKEKATNWYSVRKQLLRAASDKTAKRQDLASTLYIPETYNIDIKKDIAARRHEQLSNLSAQNLMIVIGEVKSIEKARYDYKLVAKHCPDYHFFMNEDVHNRINKRFERELGLWNMYGDQGHLMFICTVLKTASDLPLIQEISFMLVNKQWIPFESKYEYELIEEMIDNSRQFIKGLRYNLPSNKPLASLVAVDTEPKPTAMYIIPYSESESQSYAQGIEQMIEESDYASWQWFVDNAMPSLPSKNLE</sequence>
<dbReference type="STRING" id="262668.GCA_000931715_00087"/>
<dbReference type="PATRIC" id="fig|1217648.3.peg.3285"/>
<gene>
    <name evidence="1" type="ORF">F933_03375</name>
</gene>
<dbReference type="EMBL" id="APQL01000013">
    <property type="protein sequence ID" value="ENW02969.1"/>
    <property type="molecule type" value="Genomic_DNA"/>
</dbReference>
<protein>
    <recommendedName>
        <fullName evidence="3">DUF1173 domain-containing protein</fullName>
    </recommendedName>
</protein>
<reference evidence="1 2" key="1">
    <citation type="submission" date="2013-02" db="EMBL/GenBank/DDBJ databases">
        <title>The Genome Sequence of Acinetobacter beijerinckii CIP 110307.</title>
        <authorList>
            <consortium name="The Broad Institute Genome Sequencing Platform"/>
            <consortium name="The Broad Institute Genome Sequencing Center for Infectious Disease"/>
            <person name="Cerqueira G."/>
            <person name="Feldgarden M."/>
            <person name="Courvalin P."/>
            <person name="Perichon B."/>
            <person name="Grillot-Courvalin C."/>
            <person name="Clermont D."/>
            <person name="Rocha E."/>
            <person name="Yoon E.-J."/>
            <person name="Nemec A."/>
            <person name="Walker B."/>
            <person name="Young S.K."/>
            <person name="Zeng Q."/>
            <person name="Gargeya S."/>
            <person name="Fitzgerald M."/>
            <person name="Haas B."/>
            <person name="Abouelleil A."/>
            <person name="Alvarado L."/>
            <person name="Arachchi H.M."/>
            <person name="Berlin A.M."/>
            <person name="Chapman S.B."/>
            <person name="Dewar J."/>
            <person name="Goldberg J."/>
            <person name="Griggs A."/>
            <person name="Gujja S."/>
            <person name="Hansen M."/>
            <person name="Howarth C."/>
            <person name="Imamovic A."/>
            <person name="Larimer J."/>
            <person name="McCowan C."/>
            <person name="Murphy C."/>
            <person name="Neiman D."/>
            <person name="Pearson M."/>
            <person name="Priest M."/>
            <person name="Roberts A."/>
            <person name="Saif S."/>
            <person name="Shea T."/>
            <person name="Sisk P."/>
            <person name="Sykes S."/>
            <person name="Wortman J."/>
            <person name="Nusbaum C."/>
            <person name="Birren B."/>
        </authorList>
    </citation>
    <scope>NUCLEOTIDE SEQUENCE [LARGE SCALE GENOMIC DNA]</scope>
    <source>
        <strain evidence="1 2">CIP 110307</strain>
    </source>
</reference>
<evidence type="ECO:0008006" key="3">
    <source>
        <dbReference type="Google" id="ProtNLM"/>
    </source>
</evidence>
<accession>N9FDN4</accession>
<evidence type="ECO:0000313" key="1">
    <source>
        <dbReference type="EMBL" id="ENW02969.1"/>
    </source>
</evidence>
<dbReference type="RefSeq" id="WP_005063358.1">
    <property type="nucleotide sequence ID" value="NZ_KB849767.1"/>
</dbReference>
<dbReference type="GeneID" id="29858307"/>